<sequence length="107" mass="11847">MKLFFSVLCLIHCSISLGFNVKHGGKVPIPVDGKKAQMLASLAIETIGNGAKLLGIINAWRQTVAGQKYIEDIEIRFPLYEVKLCHVELVQQLWIPRSSLSVSCVPK</sequence>
<feature type="signal peptide" evidence="1">
    <location>
        <begin position="1"/>
        <end position="18"/>
    </location>
</feature>
<protein>
    <submittedName>
        <fullName evidence="2">Uncharacterized protein</fullName>
    </submittedName>
</protein>
<organism evidence="2 3">
    <name type="scientific">Sinanodonta woodiana</name>
    <name type="common">Chinese pond mussel</name>
    <name type="synonym">Anodonta woodiana</name>
    <dbReference type="NCBI Taxonomy" id="1069815"/>
    <lineage>
        <taxon>Eukaryota</taxon>
        <taxon>Metazoa</taxon>
        <taxon>Spiralia</taxon>
        <taxon>Lophotrochozoa</taxon>
        <taxon>Mollusca</taxon>
        <taxon>Bivalvia</taxon>
        <taxon>Autobranchia</taxon>
        <taxon>Heteroconchia</taxon>
        <taxon>Palaeoheterodonta</taxon>
        <taxon>Unionida</taxon>
        <taxon>Unionoidea</taxon>
        <taxon>Unionidae</taxon>
        <taxon>Unioninae</taxon>
        <taxon>Sinanodonta</taxon>
    </lineage>
</organism>
<dbReference type="Proteomes" id="UP001634394">
    <property type="component" value="Unassembled WGS sequence"/>
</dbReference>
<feature type="chain" id="PRO_5044746276" evidence="1">
    <location>
        <begin position="19"/>
        <end position="107"/>
    </location>
</feature>
<evidence type="ECO:0000313" key="2">
    <source>
        <dbReference type="EMBL" id="KAL3873139.1"/>
    </source>
</evidence>
<reference evidence="2 3" key="1">
    <citation type="submission" date="2024-11" db="EMBL/GenBank/DDBJ databases">
        <title>Chromosome-level genome assembly of the freshwater bivalve Anodonta woodiana.</title>
        <authorList>
            <person name="Chen X."/>
        </authorList>
    </citation>
    <scope>NUCLEOTIDE SEQUENCE [LARGE SCALE GENOMIC DNA]</scope>
    <source>
        <strain evidence="2">MN2024</strain>
        <tissue evidence="2">Gills</tissue>
    </source>
</reference>
<dbReference type="EMBL" id="JBJQND010000006">
    <property type="protein sequence ID" value="KAL3873139.1"/>
    <property type="molecule type" value="Genomic_DNA"/>
</dbReference>
<keyword evidence="3" id="KW-1185">Reference proteome</keyword>
<evidence type="ECO:0000313" key="3">
    <source>
        <dbReference type="Proteomes" id="UP001634394"/>
    </source>
</evidence>
<keyword evidence="1" id="KW-0732">Signal</keyword>
<comment type="caution">
    <text evidence="2">The sequence shown here is derived from an EMBL/GenBank/DDBJ whole genome shotgun (WGS) entry which is preliminary data.</text>
</comment>
<dbReference type="Gene3D" id="3.10.450.10">
    <property type="match status" value="1"/>
</dbReference>
<name>A0ABD3WGS1_SINWO</name>
<dbReference type="SUPFAM" id="SSF54403">
    <property type="entry name" value="Cystatin/monellin"/>
    <property type="match status" value="1"/>
</dbReference>
<accession>A0ABD3WGS1</accession>
<evidence type="ECO:0000256" key="1">
    <source>
        <dbReference type="SAM" id="SignalP"/>
    </source>
</evidence>
<dbReference type="InterPro" id="IPR046350">
    <property type="entry name" value="Cystatin_sf"/>
</dbReference>
<gene>
    <name evidence="2" type="ORF">ACJMK2_036293</name>
</gene>
<dbReference type="AlphaFoldDB" id="A0ABD3WGS1"/>
<proteinExistence type="predicted"/>